<sequence>MVTLFIEKSKCEGKVQDCLRAYSTWSSAMVLYHTCRCRLQAPSHTTHPPMTHNLCLSAPQTRAAAPSVIHHSGQLSGALFRMGRGVCVARHNHGSSAAAGAAVCLGCVEVQMWWQESLEGRQRRPHRKRTSLSVSCVSCSADVLKSPAAGRVAPLLTTVRQQQFT</sequence>
<accession>A0A5B7D6B0</accession>
<proteinExistence type="predicted"/>
<name>A0A5B7D6B0_PORTR</name>
<dbReference type="Proteomes" id="UP000324222">
    <property type="component" value="Unassembled WGS sequence"/>
</dbReference>
<gene>
    <name evidence="1" type="ORF">E2C01_009632</name>
</gene>
<evidence type="ECO:0000313" key="1">
    <source>
        <dbReference type="EMBL" id="MPC16795.1"/>
    </source>
</evidence>
<keyword evidence="2" id="KW-1185">Reference proteome</keyword>
<protein>
    <submittedName>
        <fullName evidence="1">Uncharacterized protein</fullName>
    </submittedName>
</protein>
<organism evidence="1 2">
    <name type="scientific">Portunus trituberculatus</name>
    <name type="common">Swimming crab</name>
    <name type="synonym">Neptunus trituberculatus</name>
    <dbReference type="NCBI Taxonomy" id="210409"/>
    <lineage>
        <taxon>Eukaryota</taxon>
        <taxon>Metazoa</taxon>
        <taxon>Ecdysozoa</taxon>
        <taxon>Arthropoda</taxon>
        <taxon>Crustacea</taxon>
        <taxon>Multicrustacea</taxon>
        <taxon>Malacostraca</taxon>
        <taxon>Eumalacostraca</taxon>
        <taxon>Eucarida</taxon>
        <taxon>Decapoda</taxon>
        <taxon>Pleocyemata</taxon>
        <taxon>Brachyura</taxon>
        <taxon>Eubrachyura</taxon>
        <taxon>Portunoidea</taxon>
        <taxon>Portunidae</taxon>
        <taxon>Portuninae</taxon>
        <taxon>Portunus</taxon>
    </lineage>
</organism>
<comment type="caution">
    <text evidence="1">The sequence shown here is derived from an EMBL/GenBank/DDBJ whole genome shotgun (WGS) entry which is preliminary data.</text>
</comment>
<dbReference type="EMBL" id="VSRR010000538">
    <property type="protein sequence ID" value="MPC16795.1"/>
    <property type="molecule type" value="Genomic_DNA"/>
</dbReference>
<reference evidence="1 2" key="1">
    <citation type="submission" date="2019-05" db="EMBL/GenBank/DDBJ databases">
        <title>Another draft genome of Portunus trituberculatus and its Hox gene families provides insights of decapod evolution.</title>
        <authorList>
            <person name="Jeong J.-H."/>
            <person name="Song I."/>
            <person name="Kim S."/>
            <person name="Choi T."/>
            <person name="Kim D."/>
            <person name="Ryu S."/>
            <person name="Kim W."/>
        </authorList>
    </citation>
    <scope>NUCLEOTIDE SEQUENCE [LARGE SCALE GENOMIC DNA]</scope>
    <source>
        <tissue evidence="1">Muscle</tissue>
    </source>
</reference>
<evidence type="ECO:0000313" key="2">
    <source>
        <dbReference type="Proteomes" id="UP000324222"/>
    </source>
</evidence>
<dbReference type="AlphaFoldDB" id="A0A5B7D6B0"/>